<gene>
    <name evidence="3" type="primary">AVEN_152158_1</name>
    <name evidence="3" type="ORF">NPIL_275221</name>
</gene>
<feature type="region of interest" description="Disordered" evidence="1">
    <location>
        <begin position="217"/>
        <end position="238"/>
    </location>
</feature>
<dbReference type="PANTHER" id="PTHR47331">
    <property type="entry name" value="PHD-TYPE DOMAIN-CONTAINING PROTEIN"/>
    <property type="match status" value="1"/>
</dbReference>
<organism evidence="3 4">
    <name type="scientific">Nephila pilipes</name>
    <name type="common">Giant wood spider</name>
    <name type="synonym">Nephila maculata</name>
    <dbReference type="NCBI Taxonomy" id="299642"/>
    <lineage>
        <taxon>Eukaryota</taxon>
        <taxon>Metazoa</taxon>
        <taxon>Ecdysozoa</taxon>
        <taxon>Arthropoda</taxon>
        <taxon>Chelicerata</taxon>
        <taxon>Arachnida</taxon>
        <taxon>Araneae</taxon>
        <taxon>Araneomorphae</taxon>
        <taxon>Entelegynae</taxon>
        <taxon>Araneoidea</taxon>
        <taxon>Nephilidae</taxon>
        <taxon>Nephila</taxon>
    </lineage>
</organism>
<evidence type="ECO:0000313" key="3">
    <source>
        <dbReference type="EMBL" id="GFU47028.1"/>
    </source>
</evidence>
<dbReference type="EMBL" id="BMAW01037111">
    <property type="protein sequence ID" value="GFU47028.1"/>
    <property type="molecule type" value="Genomic_DNA"/>
</dbReference>
<dbReference type="PANTHER" id="PTHR47331:SF5">
    <property type="entry name" value="RIBONUCLEASE H"/>
    <property type="match status" value="1"/>
</dbReference>
<evidence type="ECO:0000313" key="4">
    <source>
        <dbReference type="Proteomes" id="UP000887013"/>
    </source>
</evidence>
<sequence length="285" mass="33104">MDKHWQSIRTSLHFCDKQEKNELTANELNDTEKGIIRLLQSIAFSGLKDKRLESPNPFIDDGMIRSKSTIFERNDTYDFKTPAILLNDPPIVKVLIMEEYTKRGHVGIPHILNSLREKYWILTRQRTVSSVLHTFYIISKKKVSKVFDRKVEDIVLVGSDDKKKLFWTLARISELYPDADGISLRAKINEQKGELFTTVQNLYPSKVSSSKEISIINPNSDVNQSSEKQSKKPEKRPANPVIKDFSKIIRTGRTVRIPDLLDLKDFFDFSEFYCSVIFRLVYFFC</sequence>
<name>A0A8X6R4Q6_NEPPI</name>
<reference evidence="3" key="1">
    <citation type="submission" date="2020-08" db="EMBL/GenBank/DDBJ databases">
        <title>Multicomponent nature underlies the extraordinary mechanical properties of spider dragline silk.</title>
        <authorList>
            <person name="Kono N."/>
            <person name="Nakamura H."/>
            <person name="Mori M."/>
            <person name="Yoshida Y."/>
            <person name="Ohtoshi R."/>
            <person name="Malay A.D."/>
            <person name="Moran D.A.P."/>
            <person name="Tomita M."/>
            <person name="Numata K."/>
            <person name="Arakawa K."/>
        </authorList>
    </citation>
    <scope>NUCLEOTIDE SEQUENCE</scope>
</reference>
<feature type="compositionally biased region" description="Basic and acidic residues" evidence="1">
    <location>
        <begin position="228"/>
        <end position="237"/>
    </location>
</feature>
<keyword evidence="4" id="KW-1185">Reference proteome</keyword>
<evidence type="ECO:0000259" key="2">
    <source>
        <dbReference type="Pfam" id="PF18701"/>
    </source>
</evidence>
<proteinExistence type="predicted"/>
<evidence type="ECO:0000256" key="1">
    <source>
        <dbReference type="SAM" id="MobiDB-lite"/>
    </source>
</evidence>
<feature type="domain" description="DUF5641" evidence="2">
    <location>
        <begin position="129"/>
        <end position="202"/>
    </location>
</feature>
<dbReference type="AlphaFoldDB" id="A0A8X6R4Q6"/>
<dbReference type="Proteomes" id="UP000887013">
    <property type="component" value="Unassembled WGS sequence"/>
</dbReference>
<protein>
    <submittedName>
        <fullName evidence="3">Integrase_H2C2 domain-containing protein</fullName>
    </submittedName>
</protein>
<dbReference type="InterPro" id="IPR040676">
    <property type="entry name" value="DUF5641"/>
</dbReference>
<comment type="caution">
    <text evidence="3">The sequence shown here is derived from an EMBL/GenBank/DDBJ whole genome shotgun (WGS) entry which is preliminary data.</text>
</comment>
<dbReference type="OrthoDB" id="6428063at2759"/>
<dbReference type="Pfam" id="PF18701">
    <property type="entry name" value="DUF5641"/>
    <property type="match status" value="1"/>
</dbReference>
<accession>A0A8X6R4Q6</accession>